<feature type="domain" description="PIN" evidence="1">
    <location>
        <begin position="3"/>
        <end position="109"/>
    </location>
</feature>
<dbReference type="PANTHER" id="PTHR34610:SF3">
    <property type="entry name" value="SSL7007 PROTEIN"/>
    <property type="match status" value="1"/>
</dbReference>
<reference evidence="2 3" key="1">
    <citation type="journal article" date="2016" name="Nat. Commun.">
        <title>Thousands of microbial genomes shed light on interconnected biogeochemical processes in an aquifer system.</title>
        <authorList>
            <person name="Anantharaman K."/>
            <person name="Brown C.T."/>
            <person name="Hug L.A."/>
            <person name="Sharon I."/>
            <person name="Castelle C.J."/>
            <person name="Probst A.J."/>
            <person name="Thomas B.C."/>
            <person name="Singh A."/>
            <person name="Wilkins M.J."/>
            <person name="Karaoz U."/>
            <person name="Brodie E.L."/>
            <person name="Williams K.H."/>
            <person name="Hubbard S.S."/>
            <person name="Banfield J.F."/>
        </authorList>
    </citation>
    <scope>NUCLEOTIDE SEQUENCE [LARGE SCALE GENOMIC DNA]</scope>
</reference>
<evidence type="ECO:0000313" key="3">
    <source>
        <dbReference type="Proteomes" id="UP000178892"/>
    </source>
</evidence>
<dbReference type="STRING" id="1817825.A2720_03025"/>
<protein>
    <submittedName>
        <fullName evidence="2">Putative toxin-antitoxin system toxin component, PIN family</fullName>
    </submittedName>
</protein>
<gene>
    <name evidence="2" type="ORF">A2720_03025</name>
</gene>
<dbReference type="AlphaFoldDB" id="A0A1F5NV04"/>
<dbReference type="EMBL" id="MFEL01000008">
    <property type="protein sequence ID" value="OGE81488.1"/>
    <property type="molecule type" value="Genomic_DNA"/>
</dbReference>
<name>A0A1F5NV04_9BACT</name>
<dbReference type="PANTHER" id="PTHR34610">
    <property type="entry name" value="SSL7007 PROTEIN"/>
    <property type="match status" value="1"/>
</dbReference>
<dbReference type="SUPFAM" id="SSF88723">
    <property type="entry name" value="PIN domain-like"/>
    <property type="match status" value="1"/>
</dbReference>
<dbReference type="InterPro" id="IPR029060">
    <property type="entry name" value="PIN-like_dom_sf"/>
</dbReference>
<dbReference type="Proteomes" id="UP000178892">
    <property type="component" value="Unassembled WGS sequence"/>
</dbReference>
<comment type="caution">
    <text evidence="2">The sequence shown here is derived from an EMBL/GenBank/DDBJ whole genome shotgun (WGS) entry which is preliminary data.</text>
</comment>
<proteinExistence type="predicted"/>
<organism evidence="2 3">
    <name type="scientific">Candidatus Doudnabacteria bacterium RIFCSPHIGHO2_01_FULL_46_24</name>
    <dbReference type="NCBI Taxonomy" id="1817825"/>
    <lineage>
        <taxon>Bacteria</taxon>
        <taxon>Candidatus Doudnaibacteriota</taxon>
    </lineage>
</organism>
<accession>A0A1F5NV04</accession>
<dbReference type="InterPro" id="IPR002716">
    <property type="entry name" value="PIN_dom"/>
</dbReference>
<dbReference type="Pfam" id="PF13470">
    <property type="entry name" value="PIN_3"/>
    <property type="match status" value="1"/>
</dbReference>
<evidence type="ECO:0000313" key="2">
    <source>
        <dbReference type="EMBL" id="OGE81488.1"/>
    </source>
</evidence>
<dbReference type="NCBIfam" id="TIGR00305">
    <property type="entry name" value="putative toxin-antitoxin system toxin component, PIN family"/>
    <property type="match status" value="1"/>
</dbReference>
<evidence type="ECO:0000259" key="1">
    <source>
        <dbReference type="Pfam" id="PF13470"/>
    </source>
</evidence>
<sequence length="142" mass="15877">MLKVVIDTNVLLDGSTDDYNFGRRIIDEVIAGDVEAFANKATLAENKLLAKEKISDQGYLKRLDYYFGCLRLQEFGLRLNVVPEDAEDNKLVEAAVAAGADYLITADQHLLKLENYQGTKIVRPGQFWAEYEEGSEKGWGNG</sequence>
<dbReference type="InterPro" id="IPR002850">
    <property type="entry name" value="PIN_toxin-like"/>
</dbReference>